<name>A0A0A9DWL6_ARUDO</name>
<accession>A0A0A9DWL6</accession>
<organism evidence="1">
    <name type="scientific">Arundo donax</name>
    <name type="common">Giant reed</name>
    <name type="synonym">Donax arundinaceus</name>
    <dbReference type="NCBI Taxonomy" id="35708"/>
    <lineage>
        <taxon>Eukaryota</taxon>
        <taxon>Viridiplantae</taxon>
        <taxon>Streptophyta</taxon>
        <taxon>Embryophyta</taxon>
        <taxon>Tracheophyta</taxon>
        <taxon>Spermatophyta</taxon>
        <taxon>Magnoliopsida</taxon>
        <taxon>Liliopsida</taxon>
        <taxon>Poales</taxon>
        <taxon>Poaceae</taxon>
        <taxon>PACMAD clade</taxon>
        <taxon>Arundinoideae</taxon>
        <taxon>Arundineae</taxon>
        <taxon>Arundo</taxon>
    </lineage>
</organism>
<proteinExistence type="predicted"/>
<dbReference type="EMBL" id="GBRH01205714">
    <property type="protein sequence ID" value="JAD92181.1"/>
    <property type="molecule type" value="Transcribed_RNA"/>
</dbReference>
<dbReference type="AlphaFoldDB" id="A0A0A9DWL6"/>
<sequence>MADKLGSNKDIACSSRWHRCLLFQYPISLSARKELDGKLPRIRKEINNNTIGNVNC</sequence>
<protein>
    <submittedName>
        <fullName evidence="1">Uncharacterized protein</fullName>
    </submittedName>
</protein>
<evidence type="ECO:0000313" key="1">
    <source>
        <dbReference type="EMBL" id="JAD92181.1"/>
    </source>
</evidence>
<reference evidence="1" key="1">
    <citation type="submission" date="2014-09" db="EMBL/GenBank/DDBJ databases">
        <authorList>
            <person name="Magalhaes I.L.F."/>
            <person name="Oliveira U."/>
            <person name="Santos F.R."/>
            <person name="Vidigal T.H.D.A."/>
            <person name="Brescovit A.D."/>
            <person name="Santos A.J."/>
        </authorList>
    </citation>
    <scope>NUCLEOTIDE SEQUENCE</scope>
    <source>
        <tissue evidence="1">Shoot tissue taken approximately 20 cm above the soil surface</tissue>
    </source>
</reference>
<reference evidence="1" key="2">
    <citation type="journal article" date="2015" name="Data Brief">
        <title>Shoot transcriptome of the giant reed, Arundo donax.</title>
        <authorList>
            <person name="Barrero R.A."/>
            <person name="Guerrero F.D."/>
            <person name="Moolhuijzen P."/>
            <person name="Goolsby J.A."/>
            <person name="Tidwell J."/>
            <person name="Bellgard S.E."/>
            <person name="Bellgard M.I."/>
        </authorList>
    </citation>
    <scope>NUCLEOTIDE SEQUENCE</scope>
    <source>
        <tissue evidence="1">Shoot tissue taken approximately 20 cm above the soil surface</tissue>
    </source>
</reference>